<keyword evidence="2" id="KW-1185">Reference proteome</keyword>
<dbReference type="EMBL" id="JABANO010033037">
    <property type="protein sequence ID" value="KAF4707566.1"/>
    <property type="molecule type" value="Genomic_DNA"/>
</dbReference>
<proteinExistence type="predicted"/>
<feature type="non-terminal residue" evidence="1">
    <location>
        <position position="151"/>
    </location>
</feature>
<name>A0A7J6QIR9_PEROL</name>
<reference evidence="1 2" key="1">
    <citation type="submission" date="2020-04" db="EMBL/GenBank/DDBJ databases">
        <title>Perkinsus olseni comparative genomics.</title>
        <authorList>
            <person name="Bogema D.R."/>
        </authorList>
    </citation>
    <scope>NUCLEOTIDE SEQUENCE [LARGE SCALE GENOMIC DNA]</scope>
    <source>
        <strain evidence="1 2">ATCC PRA-207</strain>
    </source>
</reference>
<protein>
    <submittedName>
        <fullName evidence="1">Uncharacterized protein</fullName>
    </submittedName>
</protein>
<feature type="non-terminal residue" evidence="1">
    <location>
        <position position="1"/>
    </location>
</feature>
<gene>
    <name evidence="1" type="ORF">FOZ63_016034</name>
</gene>
<evidence type="ECO:0000313" key="1">
    <source>
        <dbReference type="EMBL" id="KAF4707566.1"/>
    </source>
</evidence>
<sequence length="151" mass="17033">SAYMRMMVVTAEENVEGGTGDLVEAHAGQTVKSQGRILRDTKSTTVLTEEDRYYRLRHQSEISSPTMDRSIELSRAETACKIGHIEYLSNGRSCRVVMNSDFELSRTTGQYEEKLFESKLDLRRHPEYPSAPRDRITVATVVEDESAAAID</sequence>
<comment type="caution">
    <text evidence="1">The sequence shown here is derived from an EMBL/GenBank/DDBJ whole genome shotgun (WGS) entry which is preliminary data.</text>
</comment>
<evidence type="ECO:0000313" key="2">
    <source>
        <dbReference type="Proteomes" id="UP000553632"/>
    </source>
</evidence>
<organism evidence="1 2">
    <name type="scientific">Perkinsus olseni</name>
    <name type="common">Perkinsus atlanticus</name>
    <dbReference type="NCBI Taxonomy" id="32597"/>
    <lineage>
        <taxon>Eukaryota</taxon>
        <taxon>Sar</taxon>
        <taxon>Alveolata</taxon>
        <taxon>Perkinsozoa</taxon>
        <taxon>Perkinsea</taxon>
        <taxon>Perkinsida</taxon>
        <taxon>Perkinsidae</taxon>
        <taxon>Perkinsus</taxon>
    </lineage>
</organism>
<dbReference type="AlphaFoldDB" id="A0A7J6QIR9"/>
<dbReference type="Proteomes" id="UP000553632">
    <property type="component" value="Unassembled WGS sequence"/>
</dbReference>
<accession>A0A7J6QIR9</accession>